<evidence type="ECO:0000256" key="4">
    <source>
        <dbReference type="SAM" id="MobiDB-lite"/>
    </source>
</evidence>
<protein>
    <recommendedName>
        <fullName evidence="5">Glycosyltransferase N-terminal domain-containing protein</fullName>
    </recommendedName>
</protein>
<dbReference type="SUPFAM" id="SSF53756">
    <property type="entry name" value="UDP-Glycosyltransferase/glycogen phosphorylase"/>
    <property type="match status" value="2"/>
</dbReference>
<dbReference type="Proteomes" id="UP000290289">
    <property type="component" value="Chromosome 4"/>
</dbReference>
<dbReference type="GO" id="GO:0035251">
    <property type="term" value="F:UDP-glucosyltransferase activity"/>
    <property type="evidence" value="ECO:0007669"/>
    <property type="project" value="TreeGrafter"/>
</dbReference>
<evidence type="ECO:0000256" key="2">
    <source>
        <dbReference type="ARBA" id="ARBA00022676"/>
    </source>
</evidence>
<gene>
    <name evidence="6" type="ORF">DVH24_000942</name>
</gene>
<keyword evidence="3" id="KW-0808">Transferase</keyword>
<dbReference type="FunFam" id="3.40.50.2000:FF:000064">
    <property type="entry name" value="Glycosyltransferase"/>
    <property type="match status" value="2"/>
</dbReference>
<proteinExistence type="inferred from homology"/>
<dbReference type="Pfam" id="PF00201">
    <property type="entry name" value="UDPGT"/>
    <property type="match status" value="2"/>
</dbReference>
<name>A0A498K099_MALDO</name>
<comment type="similarity">
    <text evidence="1">Belongs to the UDP-glycosyltransferase family.</text>
</comment>
<dbReference type="Pfam" id="PF26168">
    <property type="entry name" value="Glyco_transf_N"/>
    <property type="match status" value="1"/>
</dbReference>
<dbReference type="InterPro" id="IPR035595">
    <property type="entry name" value="UDP_glycos_trans_CS"/>
</dbReference>
<dbReference type="InterPro" id="IPR058980">
    <property type="entry name" value="Glyco_transf_N"/>
</dbReference>
<dbReference type="PROSITE" id="PS00375">
    <property type="entry name" value="UDPGT"/>
    <property type="match status" value="2"/>
</dbReference>
<feature type="domain" description="Glycosyltransferase N-terminal" evidence="5">
    <location>
        <begin position="7"/>
        <end position="253"/>
    </location>
</feature>
<comment type="caution">
    <text evidence="6">The sequence shown here is derived from an EMBL/GenBank/DDBJ whole genome shotgun (WGS) entry which is preliminary data.</text>
</comment>
<evidence type="ECO:0000259" key="5">
    <source>
        <dbReference type="Pfam" id="PF26168"/>
    </source>
</evidence>
<dbReference type="FunFam" id="3.40.50.2000:FF:000103">
    <property type="entry name" value="Glycosyltransferase"/>
    <property type="match status" value="1"/>
</dbReference>
<dbReference type="Gene3D" id="3.40.50.2000">
    <property type="entry name" value="Glycogen Phosphorylase B"/>
    <property type="match status" value="4"/>
</dbReference>
<keyword evidence="7" id="KW-1185">Reference proteome</keyword>
<dbReference type="InterPro" id="IPR002213">
    <property type="entry name" value="UDP_glucos_trans"/>
</dbReference>
<evidence type="ECO:0000256" key="3">
    <source>
        <dbReference type="ARBA" id="ARBA00022679"/>
    </source>
</evidence>
<sequence>MGFEKEHIVMLPFMAQGHIIPFLSLAKQIQQSTNFSITIATTPLNIKSLQSTISSASSNHNNIHLAELPFCSSDHDLPPNTETTENLPLSKMINFLVASLSLEPPARRLITDIIKREGRPPLCLISDVFFGWATDLANSLGTVNVSFTTGGAYGTAAYTSIWLNLPHRSASSEYFTVPGFPEHGRFHISQLNPFVRAADGTESWSKFFQPQISGSTKSFGWLCNTVEEIEPLGLDVLRDNLKLPVWCIGPLIPNDALKNSSTLDLKVSRQRAGKEMGFSAEKCLEWLDSQGSNSVIYISFGSQNTISATQMMELAVGLEESGKPFVWVIRPPAGFDLKGEFRAEWLPNGFEERMSKRKRGLLVHNWAPQLEILSHKSTGLFVSHCGWNSVMESLSQGVPIVGWPLAGEQAYNSKMLVEEMGVSVELTRGVQSNIGWKEVKERIDLVMDESGKGGEMRKNAGEIKKKIRGSIGDNDGDQGKEKGGFEKEHIVMLPFMAQGHIIPFLSLAKHIQRSTNFSITIATTPLNIKSLQSTISSASSNHNNIHLAELPFCSSDHDLPPNTETTENLPLSKMINPPLAASLSLEPPARRLITNIIKREGRPLPAALLGTVNVSFNTSDGFAAYTSVWLNLPHRSASNEYFTVPGFPEPCRFYISQLSSFVRAADGTDSWSRFFQSQISLSTKSFGWLCNTPLGLDILRDNLKLQVWCVGPLIPTDALKNSSILDLKVSRQRAGKGFSAKKCLEWLDSQGSSSVIYISFGSQNTINATQMMELAVGLEESGKPFVWVIRPPVGFDLKGEFRAEWLPHGFEERMSKRKQGLLVHNWAPQLEILSHKSTGVFVSHCGWNSVMESLSQGVPIVGWPLAAEQAYNSKMLVEEMGVSVELTRGVQSNIGWKEVIDLVMDESGKGGGMRKNAGEIKKKIRGSIRDNDGDQGKEKGL</sequence>
<evidence type="ECO:0000313" key="6">
    <source>
        <dbReference type="EMBL" id="RXI00708.1"/>
    </source>
</evidence>
<evidence type="ECO:0000313" key="7">
    <source>
        <dbReference type="Proteomes" id="UP000290289"/>
    </source>
</evidence>
<dbReference type="CDD" id="cd03784">
    <property type="entry name" value="GT1_Gtf-like"/>
    <property type="match status" value="2"/>
</dbReference>
<organism evidence="6 7">
    <name type="scientific">Malus domestica</name>
    <name type="common">Apple</name>
    <name type="synonym">Pyrus malus</name>
    <dbReference type="NCBI Taxonomy" id="3750"/>
    <lineage>
        <taxon>Eukaryota</taxon>
        <taxon>Viridiplantae</taxon>
        <taxon>Streptophyta</taxon>
        <taxon>Embryophyta</taxon>
        <taxon>Tracheophyta</taxon>
        <taxon>Spermatophyta</taxon>
        <taxon>Magnoliopsida</taxon>
        <taxon>eudicotyledons</taxon>
        <taxon>Gunneridae</taxon>
        <taxon>Pentapetalae</taxon>
        <taxon>rosids</taxon>
        <taxon>fabids</taxon>
        <taxon>Rosales</taxon>
        <taxon>Rosaceae</taxon>
        <taxon>Amygdaloideae</taxon>
        <taxon>Maleae</taxon>
        <taxon>Malus</taxon>
    </lineage>
</organism>
<reference evidence="6 7" key="1">
    <citation type="submission" date="2018-10" db="EMBL/GenBank/DDBJ databases">
        <title>A high-quality apple genome assembly.</title>
        <authorList>
            <person name="Hu J."/>
        </authorList>
    </citation>
    <scope>NUCLEOTIDE SEQUENCE [LARGE SCALE GENOMIC DNA]</scope>
    <source>
        <strain evidence="7">cv. HFTH1</strain>
        <tissue evidence="6">Young leaf</tissue>
    </source>
</reference>
<dbReference type="AlphaFoldDB" id="A0A498K099"/>
<dbReference type="PANTHER" id="PTHR48047">
    <property type="entry name" value="GLYCOSYLTRANSFERASE"/>
    <property type="match status" value="1"/>
</dbReference>
<feature type="region of interest" description="Disordered" evidence="4">
    <location>
        <begin position="911"/>
        <end position="941"/>
    </location>
</feature>
<dbReference type="STRING" id="3750.A0A498K099"/>
<evidence type="ECO:0000256" key="1">
    <source>
        <dbReference type="ARBA" id="ARBA00009995"/>
    </source>
</evidence>
<accession>A0A498K099</accession>
<dbReference type="EMBL" id="RDQH01000330">
    <property type="protein sequence ID" value="RXI00708.1"/>
    <property type="molecule type" value="Genomic_DNA"/>
</dbReference>
<feature type="compositionally biased region" description="Basic and acidic residues" evidence="4">
    <location>
        <begin position="916"/>
        <end position="941"/>
    </location>
</feature>
<dbReference type="PANTHER" id="PTHR48047:SF107">
    <property type="entry name" value="UDP-GLYCOSYLTRANSFERASE 92A1-LIKE"/>
    <property type="match status" value="1"/>
</dbReference>
<keyword evidence="2" id="KW-0328">Glycosyltransferase</keyword>